<feature type="domain" description="Thioredoxin" evidence="3">
    <location>
        <begin position="321"/>
        <end position="478"/>
    </location>
</feature>
<evidence type="ECO:0000259" key="3">
    <source>
        <dbReference type="PROSITE" id="PS51352"/>
    </source>
</evidence>
<evidence type="ECO:0000313" key="4">
    <source>
        <dbReference type="EMBL" id="QES90624.1"/>
    </source>
</evidence>
<keyword evidence="1" id="KW-0676">Redox-active center</keyword>
<evidence type="ECO:0000256" key="1">
    <source>
        <dbReference type="ARBA" id="ARBA00023284"/>
    </source>
</evidence>
<dbReference type="PROSITE" id="PS51352">
    <property type="entry name" value="THIOREDOXIN_2"/>
    <property type="match status" value="1"/>
</dbReference>
<dbReference type="CDD" id="cd02966">
    <property type="entry name" value="TlpA_like_family"/>
    <property type="match status" value="1"/>
</dbReference>
<dbReference type="Pfam" id="PF00578">
    <property type="entry name" value="AhpC-TSA"/>
    <property type="match status" value="1"/>
</dbReference>
<dbReference type="GO" id="GO:0016209">
    <property type="term" value="F:antioxidant activity"/>
    <property type="evidence" value="ECO:0007669"/>
    <property type="project" value="InterPro"/>
</dbReference>
<keyword evidence="2" id="KW-0732">Signal</keyword>
<feature type="signal peptide" evidence="2">
    <location>
        <begin position="1"/>
        <end position="24"/>
    </location>
</feature>
<dbReference type="RefSeq" id="WP_131331610.1">
    <property type="nucleotide sequence ID" value="NZ_CP044016.1"/>
</dbReference>
<dbReference type="InterPro" id="IPR036249">
    <property type="entry name" value="Thioredoxin-like_sf"/>
</dbReference>
<sequence length="479" mass="54226">MLQTKLTKMAFLTFGMFSIGFANAQEKTSSELYKQFEDSLHAKVPETSLLKLKMNYLQLNQRRSANDSIDKEIISIYPKGQVASMVQIIQDFKKIQAEQYTLQDFNKLKTEFPDVNFDDENSAAGSYYTALKSSAYPIFLIKDTTKVQEYSKELSAEVLNSISWKWAESGQHLSIAEILSKKSLEKTKAAIEKLPTSDSSETSKDLKQSYSMYEDTYAVILSKEGKKAEALKYEEDAYTYLKGAESDINGTYITLLNENKQWNKALEIGSKVYKVGKGNDIVKAQLEAAYKKVYPERDVTPFIEELDKQKEQAEKATLLASMINKPSHDFTLKNLQGKKVSLSSLKGKVVIIDFWATWCGPCKMSFPGMQLAVNKYKDNKDVVFLFVDTWERSTPEQRFKEVSSFIQEKKYTFQVLLDEPSKTNGKEFDVIKSYGVTGIPTKFIIGRDGNIKFEMVGFSGSDQGVLTEVSNAVNLLLKS</sequence>
<gene>
    <name evidence="4" type="ORF">E0W69_018835</name>
</gene>
<keyword evidence="5" id="KW-1185">Reference proteome</keyword>
<dbReference type="Proteomes" id="UP000292424">
    <property type="component" value="Chromosome"/>
</dbReference>
<dbReference type="EMBL" id="CP044016">
    <property type="protein sequence ID" value="QES90624.1"/>
    <property type="molecule type" value="Genomic_DNA"/>
</dbReference>
<proteinExistence type="predicted"/>
<evidence type="ECO:0000256" key="2">
    <source>
        <dbReference type="SAM" id="SignalP"/>
    </source>
</evidence>
<dbReference type="KEGG" id="arac:E0W69_018835"/>
<dbReference type="PANTHER" id="PTHR42852">
    <property type="entry name" value="THIOL:DISULFIDE INTERCHANGE PROTEIN DSBE"/>
    <property type="match status" value="1"/>
</dbReference>
<accession>A0A5P2G474</accession>
<feature type="chain" id="PRO_5024451777" evidence="2">
    <location>
        <begin position="25"/>
        <end position="479"/>
    </location>
</feature>
<dbReference type="InterPro" id="IPR050553">
    <property type="entry name" value="Thioredoxin_ResA/DsbE_sf"/>
</dbReference>
<dbReference type="InterPro" id="IPR000866">
    <property type="entry name" value="AhpC/TSA"/>
</dbReference>
<dbReference type="Gene3D" id="3.40.30.10">
    <property type="entry name" value="Glutaredoxin"/>
    <property type="match status" value="1"/>
</dbReference>
<dbReference type="PANTHER" id="PTHR42852:SF17">
    <property type="entry name" value="THIOREDOXIN-LIKE PROTEIN HI_1115"/>
    <property type="match status" value="1"/>
</dbReference>
<dbReference type="PROSITE" id="PS00194">
    <property type="entry name" value="THIOREDOXIN_1"/>
    <property type="match status" value="1"/>
</dbReference>
<dbReference type="AlphaFoldDB" id="A0A5P2G474"/>
<name>A0A5P2G474_9BACT</name>
<dbReference type="OrthoDB" id="634996at2"/>
<dbReference type="InterPro" id="IPR017937">
    <property type="entry name" value="Thioredoxin_CS"/>
</dbReference>
<protein>
    <submittedName>
        <fullName evidence="4">Redoxin domain-containing protein</fullName>
    </submittedName>
</protein>
<organism evidence="4 5">
    <name type="scientific">Rhizosphaericola mali</name>
    <dbReference type="NCBI Taxonomy" id="2545455"/>
    <lineage>
        <taxon>Bacteria</taxon>
        <taxon>Pseudomonadati</taxon>
        <taxon>Bacteroidota</taxon>
        <taxon>Chitinophagia</taxon>
        <taxon>Chitinophagales</taxon>
        <taxon>Chitinophagaceae</taxon>
        <taxon>Rhizosphaericola</taxon>
    </lineage>
</organism>
<evidence type="ECO:0000313" key="5">
    <source>
        <dbReference type="Proteomes" id="UP000292424"/>
    </source>
</evidence>
<dbReference type="GO" id="GO:0016491">
    <property type="term" value="F:oxidoreductase activity"/>
    <property type="evidence" value="ECO:0007669"/>
    <property type="project" value="InterPro"/>
</dbReference>
<dbReference type="SUPFAM" id="SSF52833">
    <property type="entry name" value="Thioredoxin-like"/>
    <property type="match status" value="1"/>
</dbReference>
<dbReference type="InterPro" id="IPR013766">
    <property type="entry name" value="Thioredoxin_domain"/>
</dbReference>
<reference evidence="4 5" key="1">
    <citation type="submission" date="2019-09" db="EMBL/GenBank/DDBJ databases">
        <title>Complete genome sequence of Arachidicoccus sp. B3-10 isolated from apple orchard soil.</title>
        <authorList>
            <person name="Kim H.S."/>
            <person name="Han K.-I."/>
            <person name="Suh M.K."/>
            <person name="Lee K.C."/>
            <person name="Eom M.K."/>
            <person name="Kim J.-S."/>
            <person name="Kang S.W."/>
            <person name="Sin Y."/>
            <person name="Lee J.-S."/>
        </authorList>
    </citation>
    <scope>NUCLEOTIDE SEQUENCE [LARGE SCALE GENOMIC DNA]</scope>
    <source>
        <strain evidence="4 5">B3-10</strain>
    </source>
</reference>